<dbReference type="RefSeq" id="WP_141784078.1">
    <property type="nucleotide sequence ID" value="NZ_BAAAIK010000004.1"/>
</dbReference>
<proteinExistence type="predicted"/>
<evidence type="ECO:0000259" key="2">
    <source>
        <dbReference type="Pfam" id="PF13472"/>
    </source>
</evidence>
<dbReference type="Proteomes" id="UP000319516">
    <property type="component" value="Unassembled WGS sequence"/>
</dbReference>
<protein>
    <submittedName>
        <fullName evidence="3">Lysophospholipase L1-like esterase</fullName>
    </submittedName>
</protein>
<organism evidence="3 4">
    <name type="scientific">Ornithinicoccus hortensis</name>
    <dbReference type="NCBI Taxonomy" id="82346"/>
    <lineage>
        <taxon>Bacteria</taxon>
        <taxon>Bacillati</taxon>
        <taxon>Actinomycetota</taxon>
        <taxon>Actinomycetes</taxon>
        <taxon>Micrococcales</taxon>
        <taxon>Intrasporangiaceae</taxon>
        <taxon>Ornithinicoccus</taxon>
    </lineage>
</organism>
<dbReference type="InterPro" id="IPR053140">
    <property type="entry name" value="GDSL_Rv0518-like"/>
</dbReference>
<gene>
    <name evidence="3" type="ORF">FB467_0965</name>
</gene>
<feature type="region of interest" description="Disordered" evidence="1">
    <location>
        <begin position="267"/>
        <end position="289"/>
    </location>
</feature>
<dbReference type="OrthoDB" id="3465773at2"/>
<sequence length="289" mass="31954">MTPEAPAHQQRTGQEEPDARQGAGSVRPAPRAWSRYVAIGDSFTEGMSDADPDTEDSFIGWADRLSALLSVHAEGFSYANLAIRGRKIGDITTRQVEAALALEPDLVSMVGGGNDILRPKADVDAIADQLEAAVTRIRSTGADVLLATPTDPVGAPVIERTRPRVGVYVAHIWTIAERHGCYVMNQWSFDFLRDWRMWAPDRIHMTEEGHRRVALAAYETLGHAPETADWRVPLPPQPKPGRIDALRDNAAWAREYAAPWVHRRLTGRSSGDHVEPKRPSLSPPPELER</sequence>
<dbReference type="Gene3D" id="3.40.50.1110">
    <property type="entry name" value="SGNH hydrolase"/>
    <property type="match status" value="1"/>
</dbReference>
<dbReference type="CDD" id="cd01832">
    <property type="entry name" value="SGNH_hydrolase_like_1"/>
    <property type="match status" value="1"/>
</dbReference>
<name>A0A542YP90_9MICO</name>
<evidence type="ECO:0000256" key="1">
    <source>
        <dbReference type="SAM" id="MobiDB-lite"/>
    </source>
</evidence>
<dbReference type="PANTHER" id="PTHR43784">
    <property type="entry name" value="GDSL-LIKE LIPASE/ACYLHYDROLASE, PUTATIVE (AFU_ORTHOLOGUE AFUA_2G00820)-RELATED"/>
    <property type="match status" value="1"/>
</dbReference>
<feature type="domain" description="SGNH hydrolase-type esterase" evidence="2">
    <location>
        <begin position="38"/>
        <end position="212"/>
    </location>
</feature>
<dbReference type="InterPro" id="IPR036514">
    <property type="entry name" value="SGNH_hydro_sf"/>
</dbReference>
<accession>A0A542YP90</accession>
<dbReference type="EMBL" id="VFOP01000001">
    <property type="protein sequence ID" value="TQL49869.1"/>
    <property type="molecule type" value="Genomic_DNA"/>
</dbReference>
<dbReference type="Pfam" id="PF13472">
    <property type="entry name" value="Lipase_GDSL_2"/>
    <property type="match status" value="1"/>
</dbReference>
<evidence type="ECO:0000313" key="3">
    <source>
        <dbReference type="EMBL" id="TQL49869.1"/>
    </source>
</evidence>
<dbReference type="AlphaFoldDB" id="A0A542YP90"/>
<reference evidence="3 4" key="1">
    <citation type="submission" date="2019-06" db="EMBL/GenBank/DDBJ databases">
        <title>Sequencing the genomes of 1000 actinobacteria strains.</title>
        <authorList>
            <person name="Klenk H.-P."/>
        </authorList>
    </citation>
    <scope>NUCLEOTIDE SEQUENCE [LARGE SCALE GENOMIC DNA]</scope>
    <source>
        <strain evidence="3 4">DSM 12335</strain>
    </source>
</reference>
<dbReference type="PANTHER" id="PTHR43784:SF2">
    <property type="entry name" value="GDSL-LIKE LIPASE_ACYLHYDROLASE, PUTATIVE (AFU_ORTHOLOGUE AFUA_2G00820)-RELATED"/>
    <property type="match status" value="1"/>
</dbReference>
<comment type="caution">
    <text evidence="3">The sequence shown here is derived from an EMBL/GenBank/DDBJ whole genome shotgun (WGS) entry which is preliminary data.</text>
</comment>
<evidence type="ECO:0000313" key="4">
    <source>
        <dbReference type="Proteomes" id="UP000319516"/>
    </source>
</evidence>
<dbReference type="InterPro" id="IPR013830">
    <property type="entry name" value="SGNH_hydro"/>
</dbReference>
<dbReference type="SUPFAM" id="SSF52266">
    <property type="entry name" value="SGNH hydrolase"/>
    <property type="match status" value="1"/>
</dbReference>
<keyword evidence="4" id="KW-1185">Reference proteome</keyword>
<feature type="region of interest" description="Disordered" evidence="1">
    <location>
        <begin position="1"/>
        <end position="29"/>
    </location>
</feature>